<dbReference type="InterPro" id="IPR000627">
    <property type="entry name" value="Intradiol_dOase_C"/>
</dbReference>
<dbReference type="GO" id="GO:0016020">
    <property type="term" value="C:membrane"/>
    <property type="evidence" value="ECO:0007669"/>
    <property type="project" value="UniProtKB-SubCell"/>
</dbReference>
<dbReference type="AlphaFoldDB" id="A0A0G4NL58"/>
<feature type="transmembrane region" description="Helical" evidence="13">
    <location>
        <begin position="318"/>
        <end position="343"/>
    </location>
</feature>
<dbReference type="Pfam" id="PF00775">
    <property type="entry name" value="Dioxygenase_C"/>
    <property type="match status" value="1"/>
</dbReference>
<accession>A0A0G4NL58</accession>
<organism evidence="15 16">
    <name type="scientific">Verticillium longisporum</name>
    <name type="common">Verticillium dahliae var. longisporum</name>
    <dbReference type="NCBI Taxonomy" id="100787"/>
    <lineage>
        <taxon>Eukaryota</taxon>
        <taxon>Fungi</taxon>
        <taxon>Dikarya</taxon>
        <taxon>Ascomycota</taxon>
        <taxon>Pezizomycotina</taxon>
        <taxon>Sordariomycetes</taxon>
        <taxon>Hypocreomycetidae</taxon>
        <taxon>Glomerellales</taxon>
        <taxon>Plectosphaerellaceae</taxon>
        <taxon>Verticillium</taxon>
    </lineage>
</organism>
<keyword evidence="4" id="KW-0813">Transport</keyword>
<dbReference type="Proteomes" id="UP000045706">
    <property type="component" value="Unassembled WGS sequence"/>
</dbReference>
<feature type="transmembrane region" description="Helical" evidence="13">
    <location>
        <begin position="276"/>
        <end position="298"/>
    </location>
</feature>
<dbReference type="InterPro" id="IPR007535">
    <property type="entry name" value="Catechol_dOase_N"/>
</dbReference>
<evidence type="ECO:0000256" key="2">
    <source>
        <dbReference type="ARBA" id="ARBA00004141"/>
    </source>
</evidence>
<name>A0A0G4NL58_VERLO</name>
<dbReference type="PANTHER" id="PTHR22601">
    <property type="entry name" value="ISP4 LIKE PROTEIN"/>
    <property type="match status" value="1"/>
</dbReference>
<dbReference type="EMBL" id="CVQI01036273">
    <property type="protein sequence ID" value="CRK47174.1"/>
    <property type="molecule type" value="Genomic_DNA"/>
</dbReference>
<evidence type="ECO:0000256" key="3">
    <source>
        <dbReference type="ARBA" id="ARBA00008807"/>
    </source>
</evidence>
<sequence length="811" mass="88711">MARTSSSRVSKTAPSAAAEYDDYEMTSTAGAAASGRETDKSVGLTAAGFQESSGPVGDLQQSLSQWGESRAFKGDVGDDDEQASEHELLLDPALPEEYDARPGAQRDGVADDELAMDKEDEEDSPYAEVRSAVRNYDEDAPCNTIRAWTIGLLLVVLGASMNTFFSLRSPSIGISPLVAQIISWPIGHGWTKVMPTRRFETFGIRWSLNPGPFNRKEHSIIVVMASVSFSVAYATDIILAQLVFYKQDFGLTFQMLLTISTQSLGYGIAGILRKFLVYPASMIWPGVLVSVTLMNAMYDRSDRPDPSILGGRMPRYKWFALVTLGAFCYYWIPGYFVKCLSVFAFATWMAPRNPVVNQLFGGSTGLSLLPLTFDWTQISGFVGSPLIPPWEAIANTMVGVIFFFITLCSIFHYTGVWYAQYLPMSDSGTYDNTGQRRHAVRADEKHHESVIVAAGGEKKTTTTTTMPRETERDGDRSEKSAPNPAASGRFGSALDLDFTARVIAATGRNANPRLAEIMPALLRHLHDFAREVELTADEWMAGIQLLNEAGQMSNDSRNETQLVCDVLGLESLVDEITSIKQGPRPSSPLQTQPPTSDARGGPKCTPKKTPTAPAPATSTPSAILGPFYRTAAPVLPANASIIHPSLLTDPCYASRLTHLTGRVLTPAGTPLANATLDVWHAAPNGQYEQQDPAQPEMHLRARLPTDPDGRFALYCLRPPPYPVPDDGPAGRLLGLLDRHPFRPAHIHFIVSCSGRRTLTTQLFDAEDPHLEDDTVFAVKEDLIAVFRPAEETDPMGARWHVDFDFVLAEAA</sequence>
<evidence type="ECO:0000256" key="11">
    <source>
        <dbReference type="ARBA" id="ARBA00023136"/>
    </source>
</evidence>
<dbReference type="GO" id="GO:0015031">
    <property type="term" value="P:protein transport"/>
    <property type="evidence" value="ECO:0007669"/>
    <property type="project" value="UniProtKB-KW"/>
</dbReference>
<dbReference type="GO" id="GO:0008199">
    <property type="term" value="F:ferric iron binding"/>
    <property type="evidence" value="ECO:0007669"/>
    <property type="project" value="InterPro"/>
</dbReference>
<dbReference type="InterPro" id="IPR015889">
    <property type="entry name" value="Intradiol_dOase_core"/>
</dbReference>
<dbReference type="NCBIfam" id="TIGR00728">
    <property type="entry name" value="OPT_sfam"/>
    <property type="match status" value="1"/>
</dbReference>
<dbReference type="PROSITE" id="PS00083">
    <property type="entry name" value="INTRADIOL_DIOXYGENAS"/>
    <property type="match status" value="1"/>
</dbReference>
<dbReference type="GO" id="GO:0035673">
    <property type="term" value="F:oligopeptide transmembrane transporter activity"/>
    <property type="evidence" value="ECO:0007669"/>
    <property type="project" value="InterPro"/>
</dbReference>
<evidence type="ECO:0000256" key="6">
    <source>
        <dbReference type="ARBA" id="ARBA00022723"/>
    </source>
</evidence>
<reference evidence="16" key="1">
    <citation type="submission" date="2015-05" db="EMBL/GenBank/DDBJ databases">
        <authorList>
            <person name="Fogelqvist Johan"/>
        </authorList>
    </citation>
    <scope>NUCLEOTIDE SEQUENCE [LARGE SCALE GENOMIC DNA]</scope>
</reference>
<dbReference type="GO" id="GO:0009712">
    <property type="term" value="P:catechol-containing compound metabolic process"/>
    <property type="evidence" value="ECO:0007669"/>
    <property type="project" value="InterPro"/>
</dbReference>
<evidence type="ECO:0000256" key="7">
    <source>
        <dbReference type="ARBA" id="ARBA00022856"/>
    </source>
</evidence>
<comment type="cofactor">
    <cofactor evidence="1">
        <name>Fe(3+)</name>
        <dbReference type="ChEBI" id="CHEBI:29034"/>
    </cofactor>
</comment>
<keyword evidence="11 13" id="KW-0472">Membrane</keyword>
<dbReference type="SUPFAM" id="SSF49482">
    <property type="entry name" value="Aromatic compound dioxygenase"/>
    <property type="match status" value="1"/>
</dbReference>
<evidence type="ECO:0000259" key="14">
    <source>
        <dbReference type="PROSITE" id="PS00083"/>
    </source>
</evidence>
<dbReference type="InterPro" id="IPR004813">
    <property type="entry name" value="OPT"/>
</dbReference>
<dbReference type="Pfam" id="PF03169">
    <property type="entry name" value="OPT"/>
    <property type="match status" value="1"/>
</dbReference>
<feature type="compositionally biased region" description="Polar residues" evidence="12">
    <location>
        <begin position="1"/>
        <end position="13"/>
    </location>
</feature>
<feature type="compositionally biased region" description="Low complexity" evidence="12">
    <location>
        <begin position="607"/>
        <end position="620"/>
    </location>
</feature>
<feature type="region of interest" description="Disordered" evidence="12">
    <location>
        <begin position="577"/>
        <end position="620"/>
    </location>
</feature>
<feature type="domain" description="Intradiol ring-cleavage dioxygenases" evidence="14">
    <location>
        <begin position="659"/>
        <end position="687"/>
    </location>
</feature>
<evidence type="ECO:0000256" key="13">
    <source>
        <dbReference type="SAM" id="Phobius"/>
    </source>
</evidence>
<evidence type="ECO:0000256" key="5">
    <source>
        <dbReference type="ARBA" id="ARBA00022692"/>
    </source>
</evidence>
<keyword evidence="9 13" id="KW-1133">Transmembrane helix</keyword>
<evidence type="ECO:0000256" key="1">
    <source>
        <dbReference type="ARBA" id="ARBA00001965"/>
    </source>
</evidence>
<dbReference type="GO" id="GO:0018576">
    <property type="term" value="F:catechol 1,2-dioxygenase activity"/>
    <property type="evidence" value="ECO:0007669"/>
    <property type="project" value="InterPro"/>
</dbReference>
<dbReference type="Gene3D" id="2.60.130.10">
    <property type="entry name" value="Aromatic compound dioxygenase"/>
    <property type="match status" value="1"/>
</dbReference>
<keyword evidence="8" id="KW-0653">Protein transport</keyword>
<feature type="compositionally biased region" description="Basic and acidic residues" evidence="12">
    <location>
        <begin position="468"/>
        <end position="479"/>
    </location>
</feature>
<keyword evidence="7" id="KW-0571">Peptide transport</keyword>
<feature type="compositionally biased region" description="Low complexity" evidence="12">
    <location>
        <begin position="583"/>
        <end position="596"/>
    </location>
</feature>
<evidence type="ECO:0000313" key="15">
    <source>
        <dbReference type="EMBL" id="CRK47174.1"/>
    </source>
</evidence>
<comment type="similarity">
    <text evidence="3">Belongs to the oligopeptide OPT transporter family.</text>
</comment>
<feature type="transmembrane region" description="Helical" evidence="13">
    <location>
        <begin position="220"/>
        <end position="245"/>
    </location>
</feature>
<evidence type="ECO:0000313" key="16">
    <source>
        <dbReference type="Proteomes" id="UP000045706"/>
    </source>
</evidence>
<evidence type="ECO:0000256" key="10">
    <source>
        <dbReference type="ARBA" id="ARBA00023004"/>
    </source>
</evidence>
<protein>
    <recommendedName>
        <fullName evidence="14">Intradiol ring-cleavage dioxygenases domain-containing protein</fullName>
    </recommendedName>
</protein>
<proteinExistence type="inferred from homology"/>
<keyword evidence="6" id="KW-0479">Metal-binding</keyword>
<evidence type="ECO:0000256" key="8">
    <source>
        <dbReference type="ARBA" id="ARBA00022927"/>
    </source>
</evidence>
<feature type="region of interest" description="Disordered" evidence="12">
    <location>
        <begin position="454"/>
        <end position="488"/>
    </location>
</feature>
<feature type="transmembrane region" description="Helical" evidence="13">
    <location>
        <begin position="393"/>
        <end position="414"/>
    </location>
</feature>
<feature type="transmembrane region" description="Helical" evidence="13">
    <location>
        <begin position="251"/>
        <end position="269"/>
    </location>
</feature>
<keyword evidence="10" id="KW-0408">Iron</keyword>
<keyword evidence="5 13" id="KW-0812">Transmembrane</keyword>
<feature type="region of interest" description="Disordered" evidence="12">
    <location>
        <begin position="89"/>
        <end position="108"/>
    </location>
</feature>
<dbReference type="Pfam" id="PF04444">
    <property type="entry name" value="Dioxygenase_N"/>
    <property type="match status" value="1"/>
</dbReference>
<evidence type="ECO:0000256" key="12">
    <source>
        <dbReference type="SAM" id="MobiDB-lite"/>
    </source>
</evidence>
<dbReference type="InterPro" id="IPR004648">
    <property type="entry name" value="Oligpept_transpt"/>
</dbReference>
<comment type="subcellular location">
    <subcellularLocation>
        <location evidence="2">Membrane</location>
        <topology evidence="2">Multi-pass membrane protein</topology>
    </subcellularLocation>
</comment>
<evidence type="ECO:0000256" key="9">
    <source>
        <dbReference type="ARBA" id="ARBA00022989"/>
    </source>
</evidence>
<feature type="region of interest" description="Disordered" evidence="12">
    <location>
        <begin position="1"/>
        <end position="84"/>
    </location>
</feature>
<evidence type="ECO:0000256" key="4">
    <source>
        <dbReference type="ARBA" id="ARBA00022448"/>
    </source>
</evidence>
<gene>
    <name evidence="15" type="ORF">BN1723_007399</name>
</gene>